<reference evidence="1" key="2">
    <citation type="journal article" date="2015" name="Data Brief">
        <title>Shoot transcriptome of the giant reed, Arundo donax.</title>
        <authorList>
            <person name="Barrero R.A."/>
            <person name="Guerrero F.D."/>
            <person name="Moolhuijzen P."/>
            <person name="Goolsby J.A."/>
            <person name="Tidwell J."/>
            <person name="Bellgard S.E."/>
            <person name="Bellgard M.I."/>
        </authorList>
    </citation>
    <scope>NUCLEOTIDE SEQUENCE</scope>
    <source>
        <tissue evidence="1">Shoot tissue taken approximately 20 cm above the soil surface</tissue>
    </source>
</reference>
<accession>A0A0A8ZEE5</accession>
<sequence>MSLIFTLHSCEAHDNKEPNVVQKNH</sequence>
<dbReference type="AlphaFoldDB" id="A0A0A8ZEE5"/>
<dbReference type="EMBL" id="GBRH01260734">
    <property type="protein sequence ID" value="JAD37161.1"/>
    <property type="molecule type" value="Transcribed_RNA"/>
</dbReference>
<name>A0A0A8ZEE5_ARUDO</name>
<protein>
    <submittedName>
        <fullName evidence="1">Uncharacterized protein</fullName>
    </submittedName>
</protein>
<evidence type="ECO:0000313" key="1">
    <source>
        <dbReference type="EMBL" id="JAD37161.1"/>
    </source>
</evidence>
<organism evidence="1">
    <name type="scientific">Arundo donax</name>
    <name type="common">Giant reed</name>
    <name type="synonym">Donax arundinaceus</name>
    <dbReference type="NCBI Taxonomy" id="35708"/>
    <lineage>
        <taxon>Eukaryota</taxon>
        <taxon>Viridiplantae</taxon>
        <taxon>Streptophyta</taxon>
        <taxon>Embryophyta</taxon>
        <taxon>Tracheophyta</taxon>
        <taxon>Spermatophyta</taxon>
        <taxon>Magnoliopsida</taxon>
        <taxon>Liliopsida</taxon>
        <taxon>Poales</taxon>
        <taxon>Poaceae</taxon>
        <taxon>PACMAD clade</taxon>
        <taxon>Arundinoideae</taxon>
        <taxon>Arundineae</taxon>
        <taxon>Arundo</taxon>
    </lineage>
</organism>
<proteinExistence type="predicted"/>
<reference evidence="1" key="1">
    <citation type="submission" date="2014-09" db="EMBL/GenBank/DDBJ databases">
        <authorList>
            <person name="Magalhaes I.L.F."/>
            <person name="Oliveira U."/>
            <person name="Santos F.R."/>
            <person name="Vidigal T.H.D.A."/>
            <person name="Brescovit A.D."/>
            <person name="Santos A.J."/>
        </authorList>
    </citation>
    <scope>NUCLEOTIDE SEQUENCE</scope>
    <source>
        <tissue evidence="1">Shoot tissue taken approximately 20 cm above the soil surface</tissue>
    </source>
</reference>